<name>A0AA38PE77_9AGAR</name>
<protein>
    <submittedName>
        <fullName evidence="1">Uncharacterized protein</fullName>
    </submittedName>
</protein>
<dbReference type="EMBL" id="MU806045">
    <property type="protein sequence ID" value="KAJ3841295.1"/>
    <property type="molecule type" value="Genomic_DNA"/>
</dbReference>
<dbReference type="Proteomes" id="UP001163846">
    <property type="component" value="Unassembled WGS sequence"/>
</dbReference>
<organism evidence="1 2">
    <name type="scientific">Lentinula raphanica</name>
    <dbReference type="NCBI Taxonomy" id="153919"/>
    <lineage>
        <taxon>Eukaryota</taxon>
        <taxon>Fungi</taxon>
        <taxon>Dikarya</taxon>
        <taxon>Basidiomycota</taxon>
        <taxon>Agaricomycotina</taxon>
        <taxon>Agaricomycetes</taxon>
        <taxon>Agaricomycetidae</taxon>
        <taxon>Agaricales</taxon>
        <taxon>Marasmiineae</taxon>
        <taxon>Omphalotaceae</taxon>
        <taxon>Lentinula</taxon>
    </lineage>
</organism>
<sequence length="95" mass="10569">MHDITARANNLDLAARQALSIITEPNFSAGSLNFSSYTKKELPIESPFQKSSRGIKRSSILPSPFLFSHILFEDLEYLLPPEDVVISGVNSLFTK</sequence>
<accession>A0AA38PE77</accession>
<comment type="caution">
    <text evidence="1">The sequence shown here is derived from an EMBL/GenBank/DDBJ whole genome shotgun (WGS) entry which is preliminary data.</text>
</comment>
<evidence type="ECO:0000313" key="2">
    <source>
        <dbReference type="Proteomes" id="UP001163846"/>
    </source>
</evidence>
<gene>
    <name evidence="1" type="ORF">F5878DRAFT_23870</name>
</gene>
<keyword evidence="2" id="KW-1185">Reference proteome</keyword>
<evidence type="ECO:0000313" key="1">
    <source>
        <dbReference type="EMBL" id="KAJ3841295.1"/>
    </source>
</evidence>
<reference evidence="1" key="1">
    <citation type="submission" date="2022-08" db="EMBL/GenBank/DDBJ databases">
        <authorList>
            <consortium name="DOE Joint Genome Institute"/>
            <person name="Min B."/>
            <person name="Riley R."/>
            <person name="Sierra-Patev S."/>
            <person name="Naranjo-Ortiz M."/>
            <person name="Looney B."/>
            <person name="Konkel Z."/>
            <person name="Slot J.C."/>
            <person name="Sakamoto Y."/>
            <person name="Steenwyk J.L."/>
            <person name="Rokas A."/>
            <person name="Carro J."/>
            <person name="Camarero S."/>
            <person name="Ferreira P."/>
            <person name="Molpeceres G."/>
            <person name="Ruiz-Duenas F.J."/>
            <person name="Serrano A."/>
            <person name="Henrissat B."/>
            <person name="Drula E."/>
            <person name="Hughes K.W."/>
            <person name="Mata J.L."/>
            <person name="Ishikawa N.K."/>
            <person name="Vargas-Isla R."/>
            <person name="Ushijima S."/>
            <person name="Smith C.A."/>
            <person name="Ahrendt S."/>
            <person name="Andreopoulos W."/>
            <person name="He G."/>
            <person name="Labutti K."/>
            <person name="Lipzen A."/>
            <person name="Ng V."/>
            <person name="Sandor L."/>
            <person name="Barry K."/>
            <person name="Martinez A.T."/>
            <person name="Xiao Y."/>
            <person name="Gibbons J.G."/>
            <person name="Terashima K."/>
            <person name="Hibbett D.S."/>
            <person name="Grigoriev I.V."/>
        </authorList>
    </citation>
    <scope>NUCLEOTIDE SEQUENCE</scope>
    <source>
        <strain evidence="1">TFB9207</strain>
    </source>
</reference>
<proteinExistence type="predicted"/>
<dbReference type="AlphaFoldDB" id="A0AA38PE77"/>